<dbReference type="GO" id="GO:0016020">
    <property type="term" value="C:membrane"/>
    <property type="evidence" value="ECO:0007669"/>
    <property type="project" value="UniProtKB-SubCell"/>
</dbReference>
<feature type="transmembrane region" description="Helical" evidence="5">
    <location>
        <begin position="117"/>
        <end position="136"/>
    </location>
</feature>
<comment type="subcellular location">
    <subcellularLocation>
        <location evidence="1">Membrane</location>
        <topology evidence="1">Multi-pass membrane protein</topology>
    </subcellularLocation>
</comment>
<feature type="transmembrane region" description="Helical" evidence="5">
    <location>
        <begin position="393"/>
        <end position="416"/>
    </location>
</feature>
<dbReference type="InterPro" id="IPR011547">
    <property type="entry name" value="SLC26A/SulP_dom"/>
</dbReference>
<keyword evidence="2 5" id="KW-0812">Transmembrane</keyword>
<evidence type="ECO:0000256" key="1">
    <source>
        <dbReference type="ARBA" id="ARBA00004141"/>
    </source>
</evidence>
<dbReference type="InterPro" id="IPR036513">
    <property type="entry name" value="STAS_dom_sf"/>
</dbReference>
<dbReference type="EMBL" id="QKKF02017416">
    <property type="protein sequence ID" value="RZF40958.1"/>
    <property type="molecule type" value="Genomic_DNA"/>
</dbReference>
<organism evidence="7 8">
    <name type="scientific">Laodelphax striatellus</name>
    <name type="common">Small brown planthopper</name>
    <name type="synonym">Delphax striatella</name>
    <dbReference type="NCBI Taxonomy" id="195883"/>
    <lineage>
        <taxon>Eukaryota</taxon>
        <taxon>Metazoa</taxon>
        <taxon>Ecdysozoa</taxon>
        <taxon>Arthropoda</taxon>
        <taxon>Hexapoda</taxon>
        <taxon>Insecta</taxon>
        <taxon>Pterygota</taxon>
        <taxon>Neoptera</taxon>
        <taxon>Paraneoptera</taxon>
        <taxon>Hemiptera</taxon>
        <taxon>Auchenorrhyncha</taxon>
        <taxon>Fulgoroidea</taxon>
        <taxon>Delphacidae</taxon>
        <taxon>Criomorphinae</taxon>
        <taxon>Laodelphax</taxon>
    </lineage>
</organism>
<feature type="transmembrane region" description="Helical" evidence="5">
    <location>
        <begin position="457"/>
        <end position="474"/>
    </location>
</feature>
<dbReference type="SMR" id="A0A482X630"/>
<evidence type="ECO:0000256" key="3">
    <source>
        <dbReference type="ARBA" id="ARBA00022989"/>
    </source>
</evidence>
<dbReference type="Pfam" id="PF01740">
    <property type="entry name" value="STAS"/>
    <property type="match status" value="1"/>
</dbReference>
<feature type="transmembrane region" description="Helical" evidence="5">
    <location>
        <begin position="361"/>
        <end position="381"/>
    </location>
</feature>
<dbReference type="GO" id="GO:0055085">
    <property type="term" value="P:transmembrane transport"/>
    <property type="evidence" value="ECO:0007669"/>
    <property type="project" value="InterPro"/>
</dbReference>
<dbReference type="InterPro" id="IPR001902">
    <property type="entry name" value="SLC26A/SulP_fam"/>
</dbReference>
<proteinExistence type="predicted"/>
<feature type="transmembrane region" description="Helical" evidence="5">
    <location>
        <begin position="225"/>
        <end position="243"/>
    </location>
</feature>
<dbReference type="Proteomes" id="UP000291343">
    <property type="component" value="Unassembled WGS sequence"/>
</dbReference>
<dbReference type="InterPro" id="IPR002645">
    <property type="entry name" value="STAS_dom"/>
</dbReference>
<feature type="transmembrane region" description="Helical" evidence="5">
    <location>
        <begin position="428"/>
        <end position="450"/>
    </location>
</feature>
<dbReference type="AlphaFoldDB" id="A0A482X630"/>
<evidence type="ECO:0000313" key="8">
    <source>
        <dbReference type="Proteomes" id="UP000291343"/>
    </source>
</evidence>
<protein>
    <recommendedName>
        <fullName evidence="6">STAS domain-containing protein</fullName>
    </recommendedName>
</protein>
<evidence type="ECO:0000256" key="4">
    <source>
        <dbReference type="ARBA" id="ARBA00023136"/>
    </source>
</evidence>
<dbReference type="OrthoDB" id="288203at2759"/>
<dbReference type="Pfam" id="PF00916">
    <property type="entry name" value="Sulfate_transp"/>
    <property type="match status" value="1"/>
</dbReference>
<dbReference type="NCBIfam" id="TIGR00815">
    <property type="entry name" value="sulP"/>
    <property type="match status" value="1"/>
</dbReference>
<keyword evidence="3 5" id="KW-1133">Transmembrane helix</keyword>
<dbReference type="InParanoid" id="A0A482X630"/>
<evidence type="ECO:0000313" key="7">
    <source>
        <dbReference type="EMBL" id="RZF40958.1"/>
    </source>
</evidence>
<gene>
    <name evidence="7" type="ORF">LSTR_LSTR013213</name>
</gene>
<dbReference type="Gene3D" id="3.30.750.24">
    <property type="entry name" value="STAS domain"/>
    <property type="match status" value="1"/>
</dbReference>
<feature type="transmembrane region" description="Helical" evidence="5">
    <location>
        <begin position="195"/>
        <end position="213"/>
    </location>
</feature>
<reference evidence="7 8" key="1">
    <citation type="journal article" date="2017" name="Gigascience">
        <title>Genome sequence of the small brown planthopper, Laodelphax striatellus.</title>
        <authorList>
            <person name="Zhu J."/>
            <person name="Jiang F."/>
            <person name="Wang X."/>
            <person name="Yang P."/>
            <person name="Bao Y."/>
            <person name="Zhao W."/>
            <person name="Wang W."/>
            <person name="Lu H."/>
            <person name="Wang Q."/>
            <person name="Cui N."/>
            <person name="Li J."/>
            <person name="Chen X."/>
            <person name="Luo L."/>
            <person name="Yu J."/>
            <person name="Kang L."/>
            <person name="Cui F."/>
        </authorList>
    </citation>
    <scope>NUCLEOTIDE SEQUENCE [LARGE SCALE GENOMIC DNA]</scope>
    <source>
        <strain evidence="7">Lst14</strain>
    </source>
</reference>
<sequence>MDDDARVDDGSPASQLIATRFENGTQGYVYDRRKPFKQIDFNNTYHYSKVKKQGASHVLTVQYQKFSLVNVVLSLFPILKWLPRYKWKTEFHQDVISGITVGILHIPQGLAYSSLGLVPPVVGIYMAFFPVLIYTLMGTSRHISMGTFSVICMMTSKPVLEYATILDNRPNMAINSTFLQSDNIDVGLTLSPVQVASAVCLVVGLWQVLFGVLRLGSLSVLMSEFLVSGFTTGAAILVLTSQLKHIFGLKLPKRIGQFKTIYTYIDTISMIEYSNIYSIALTATVVLINVIFNEYFKPFISKKCPVPVPMELLMIIGGSTLSVFLDLPNKYGVTVVGDIPTGFPEPTVPPLWLLPKLAVDGLLIALVAFSVNISMASIFAKRDNYDIDANQELLASGCGNVFASLFSCIPFCASLSRSSIQYSVGGKTQLASVISCTFLTGVLLYVGPFFEPLPNSVLTGIIIVALRSMFYQVTEFWSAWKQSKRDGLIWMTTFISVIVFDIDIALIIGLIISVISLVLVGQKPSIVTLGRIPSTSIYLDLKRYHVAETVPGIIIFQVAGAMNFANKEAIRVKILKRLQQSIKTRKNNKELPIKSVILDMSTVFYLDPSSSRNLISIYQDLLDKGISLSLVSLKGDIFERLKRCKFFNTFPDCQLYPTIQDAVLFLGKDEQITSS</sequence>
<dbReference type="PROSITE" id="PS50801">
    <property type="entry name" value="STAS"/>
    <property type="match status" value="1"/>
</dbReference>
<dbReference type="SUPFAM" id="SSF52091">
    <property type="entry name" value="SpoIIaa-like"/>
    <property type="match status" value="1"/>
</dbReference>
<evidence type="ECO:0000256" key="2">
    <source>
        <dbReference type="ARBA" id="ARBA00022692"/>
    </source>
</evidence>
<comment type="caution">
    <text evidence="7">The sequence shown here is derived from an EMBL/GenBank/DDBJ whole genome shotgun (WGS) entry which is preliminary data.</text>
</comment>
<feature type="transmembrane region" description="Helical" evidence="5">
    <location>
        <begin position="276"/>
        <end position="296"/>
    </location>
</feature>
<evidence type="ECO:0000259" key="6">
    <source>
        <dbReference type="PROSITE" id="PS50801"/>
    </source>
</evidence>
<name>A0A482X630_LAOST</name>
<dbReference type="CDD" id="cd07042">
    <property type="entry name" value="STAS_SulP_like_sulfate_transporter"/>
    <property type="match status" value="1"/>
</dbReference>
<evidence type="ECO:0000256" key="5">
    <source>
        <dbReference type="SAM" id="Phobius"/>
    </source>
</evidence>
<dbReference type="STRING" id="195883.A0A482X630"/>
<feature type="transmembrane region" description="Helical" evidence="5">
    <location>
        <begin position="494"/>
        <end position="521"/>
    </location>
</feature>
<accession>A0A482X630</accession>
<keyword evidence="4 5" id="KW-0472">Membrane</keyword>
<feature type="domain" description="STAS" evidence="6">
    <location>
        <begin position="543"/>
        <end position="666"/>
    </location>
</feature>
<keyword evidence="8" id="KW-1185">Reference proteome</keyword>
<dbReference type="PANTHER" id="PTHR11814">
    <property type="entry name" value="SULFATE TRANSPORTER"/>
    <property type="match status" value="1"/>
</dbReference>
<feature type="transmembrane region" description="Helical" evidence="5">
    <location>
        <begin position="308"/>
        <end position="325"/>
    </location>
</feature>